<gene>
    <name evidence="6" type="ORF">DFR76_101398</name>
</gene>
<dbReference type="InterPro" id="IPR036390">
    <property type="entry name" value="WH_DNA-bd_sf"/>
</dbReference>
<comment type="similarity">
    <text evidence="1">Belongs to the LysR transcriptional regulatory family.</text>
</comment>
<dbReference type="InterPro" id="IPR005119">
    <property type="entry name" value="LysR_subst-bd"/>
</dbReference>
<dbReference type="PANTHER" id="PTHR30126">
    <property type="entry name" value="HTH-TYPE TRANSCRIPTIONAL REGULATOR"/>
    <property type="match status" value="1"/>
</dbReference>
<evidence type="ECO:0000256" key="2">
    <source>
        <dbReference type="ARBA" id="ARBA00023015"/>
    </source>
</evidence>
<comment type="caution">
    <text evidence="6">The sequence shown here is derived from an EMBL/GenBank/DDBJ whole genome shotgun (WGS) entry which is preliminary data.</text>
</comment>
<reference evidence="6 7" key="1">
    <citation type="submission" date="2018-07" db="EMBL/GenBank/DDBJ databases">
        <title>Genomic Encyclopedia of Type Strains, Phase IV (KMG-IV): sequencing the most valuable type-strain genomes for metagenomic binning, comparative biology and taxonomic classification.</title>
        <authorList>
            <person name="Goeker M."/>
        </authorList>
    </citation>
    <scope>NUCLEOTIDE SEQUENCE [LARGE SCALE GENOMIC DNA]</scope>
    <source>
        <strain evidence="6 7">DSM 44290</strain>
    </source>
</reference>
<evidence type="ECO:0000256" key="1">
    <source>
        <dbReference type="ARBA" id="ARBA00009437"/>
    </source>
</evidence>
<accession>A0A370IDT2</accession>
<protein>
    <submittedName>
        <fullName evidence="6">DNA-binding transcriptional LysR family regulator</fullName>
    </submittedName>
</protein>
<keyword evidence="3 6" id="KW-0238">DNA-binding</keyword>
<dbReference type="Pfam" id="PF03466">
    <property type="entry name" value="LysR_substrate"/>
    <property type="match status" value="1"/>
</dbReference>
<organism evidence="6 7">
    <name type="scientific">Nocardia pseudobrasiliensis</name>
    <dbReference type="NCBI Taxonomy" id="45979"/>
    <lineage>
        <taxon>Bacteria</taxon>
        <taxon>Bacillati</taxon>
        <taxon>Actinomycetota</taxon>
        <taxon>Actinomycetes</taxon>
        <taxon>Mycobacteriales</taxon>
        <taxon>Nocardiaceae</taxon>
        <taxon>Nocardia</taxon>
    </lineage>
</organism>
<evidence type="ECO:0000259" key="5">
    <source>
        <dbReference type="PROSITE" id="PS50931"/>
    </source>
</evidence>
<evidence type="ECO:0000313" key="6">
    <source>
        <dbReference type="EMBL" id="RDI68862.1"/>
    </source>
</evidence>
<proteinExistence type="inferred from homology"/>
<dbReference type="CDD" id="cd05466">
    <property type="entry name" value="PBP2_LTTR_substrate"/>
    <property type="match status" value="1"/>
</dbReference>
<name>A0A370IDT2_9NOCA</name>
<keyword evidence="7" id="KW-1185">Reference proteome</keyword>
<feature type="domain" description="HTH lysR-type" evidence="5">
    <location>
        <begin position="12"/>
        <end position="69"/>
    </location>
</feature>
<dbReference type="InterPro" id="IPR000847">
    <property type="entry name" value="LysR_HTH_N"/>
</dbReference>
<sequence length="307" mass="33863">MSEQTLSTPNSITLRQFDYFVSTVRLGSMSAAARKFGVTPSAMSQQIGALEVALGRKLFDPQSRRSSLTKFGREFFAQASTVVDHAYQALAIGQSFSDGVLTIGTTSTIAHKLMPPLIYRLRLQCDIDNIEVRSFATMYDLGAALDRGTVDLAIGPLTRSSAKFVHTVGEEELVVACHRSQESRFDGTWQRLAEVPWIGYCNSSDIAKTLVQESGRANVEIRYVVTAPDVPTALSLVEHGIGIALVPKMALHNCSRLLSVTRPAPRIRRKLSVHVKDMSPYIEKFMGVISDMELIRKFRAAGLLEVR</sequence>
<dbReference type="Pfam" id="PF00126">
    <property type="entry name" value="HTH_1"/>
    <property type="match status" value="1"/>
</dbReference>
<keyword evidence="4" id="KW-0804">Transcription</keyword>
<dbReference type="Gene3D" id="3.40.190.10">
    <property type="entry name" value="Periplasmic binding protein-like II"/>
    <property type="match status" value="2"/>
</dbReference>
<dbReference type="AlphaFoldDB" id="A0A370IDT2"/>
<dbReference type="SUPFAM" id="SSF53850">
    <property type="entry name" value="Periplasmic binding protein-like II"/>
    <property type="match status" value="1"/>
</dbReference>
<dbReference type="Gene3D" id="1.10.10.10">
    <property type="entry name" value="Winged helix-like DNA-binding domain superfamily/Winged helix DNA-binding domain"/>
    <property type="match status" value="1"/>
</dbReference>
<evidence type="ECO:0000256" key="4">
    <source>
        <dbReference type="ARBA" id="ARBA00023163"/>
    </source>
</evidence>
<evidence type="ECO:0000256" key="3">
    <source>
        <dbReference type="ARBA" id="ARBA00023125"/>
    </source>
</evidence>
<dbReference type="STRING" id="1210086.GCA_001613105_00247"/>
<dbReference type="PROSITE" id="PS50931">
    <property type="entry name" value="HTH_LYSR"/>
    <property type="match status" value="1"/>
</dbReference>
<evidence type="ECO:0000313" key="7">
    <source>
        <dbReference type="Proteomes" id="UP000254869"/>
    </source>
</evidence>
<dbReference type="RefSeq" id="WP_062513037.1">
    <property type="nucleotide sequence ID" value="NZ_QQBC01000001.1"/>
</dbReference>
<keyword evidence="2" id="KW-0805">Transcription regulation</keyword>
<dbReference type="GO" id="GO:0003700">
    <property type="term" value="F:DNA-binding transcription factor activity"/>
    <property type="evidence" value="ECO:0007669"/>
    <property type="project" value="InterPro"/>
</dbReference>
<dbReference type="GO" id="GO:0000976">
    <property type="term" value="F:transcription cis-regulatory region binding"/>
    <property type="evidence" value="ECO:0007669"/>
    <property type="project" value="TreeGrafter"/>
</dbReference>
<dbReference type="SUPFAM" id="SSF46785">
    <property type="entry name" value="Winged helix' DNA-binding domain"/>
    <property type="match status" value="1"/>
</dbReference>
<dbReference type="PANTHER" id="PTHR30126:SF39">
    <property type="entry name" value="HTH-TYPE TRANSCRIPTIONAL REGULATOR CYSL"/>
    <property type="match status" value="1"/>
</dbReference>
<dbReference type="Proteomes" id="UP000254869">
    <property type="component" value="Unassembled WGS sequence"/>
</dbReference>
<dbReference type="InterPro" id="IPR036388">
    <property type="entry name" value="WH-like_DNA-bd_sf"/>
</dbReference>
<dbReference type="EMBL" id="QQBC01000001">
    <property type="protein sequence ID" value="RDI68862.1"/>
    <property type="molecule type" value="Genomic_DNA"/>
</dbReference>